<proteinExistence type="predicted"/>
<dbReference type="AlphaFoldDB" id="A0AAP0I9J4"/>
<dbReference type="Proteomes" id="UP001419268">
    <property type="component" value="Unassembled WGS sequence"/>
</dbReference>
<accession>A0AAP0I9J4</accession>
<reference evidence="1 2" key="1">
    <citation type="submission" date="2024-01" db="EMBL/GenBank/DDBJ databases">
        <title>Genome assemblies of Stephania.</title>
        <authorList>
            <person name="Yang L."/>
        </authorList>
    </citation>
    <scope>NUCLEOTIDE SEQUENCE [LARGE SCALE GENOMIC DNA]</scope>
    <source>
        <strain evidence="1">JXDWG</strain>
        <tissue evidence="1">Leaf</tissue>
    </source>
</reference>
<dbReference type="EMBL" id="JBBNAG010000008">
    <property type="protein sequence ID" value="KAK9111194.1"/>
    <property type="molecule type" value="Genomic_DNA"/>
</dbReference>
<keyword evidence="2" id="KW-1185">Reference proteome</keyword>
<name>A0AAP0I9J4_9MAGN</name>
<gene>
    <name evidence="1" type="ORF">Scep_018713</name>
</gene>
<evidence type="ECO:0000313" key="2">
    <source>
        <dbReference type="Proteomes" id="UP001419268"/>
    </source>
</evidence>
<comment type="caution">
    <text evidence="1">The sequence shown here is derived from an EMBL/GenBank/DDBJ whole genome shotgun (WGS) entry which is preliminary data.</text>
</comment>
<evidence type="ECO:0000313" key="1">
    <source>
        <dbReference type="EMBL" id="KAK9111194.1"/>
    </source>
</evidence>
<organism evidence="1 2">
    <name type="scientific">Stephania cephalantha</name>
    <dbReference type="NCBI Taxonomy" id="152367"/>
    <lineage>
        <taxon>Eukaryota</taxon>
        <taxon>Viridiplantae</taxon>
        <taxon>Streptophyta</taxon>
        <taxon>Embryophyta</taxon>
        <taxon>Tracheophyta</taxon>
        <taxon>Spermatophyta</taxon>
        <taxon>Magnoliopsida</taxon>
        <taxon>Ranunculales</taxon>
        <taxon>Menispermaceae</taxon>
        <taxon>Menispermoideae</taxon>
        <taxon>Cissampelideae</taxon>
        <taxon>Stephania</taxon>
    </lineage>
</organism>
<protein>
    <submittedName>
        <fullName evidence="1">Uncharacterized protein</fullName>
    </submittedName>
</protein>
<sequence>MEEPWTEVLSRGKVRQARWRANVEARPCHWRRVWSERKVLTIHDKSDGGIAIYEAGGARSYILVLNREEATGAKKTFKATMKQVGKDRQHYRSRDASIFIQQMSNPRGCAIRIWKVGISETHSILVPRDKGDHGQTWPGPG</sequence>